<organism evidence="1 2">
    <name type="scientific">Kalanchoe fedtschenkoi</name>
    <name type="common">Lavender scallops</name>
    <name type="synonym">South American air plant</name>
    <dbReference type="NCBI Taxonomy" id="63787"/>
    <lineage>
        <taxon>Eukaryota</taxon>
        <taxon>Viridiplantae</taxon>
        <taxon>Streptophyta</taxon>
        <taxon>Embryophyta</taxon>
        <taxon>Tracheophyta</taxon>
        <taxon>Spermatophyta</taxon>
        <taxon>Magnoliopsida</taxon>
        <taxon>eudicotyledons</taxon>
        <taxon>Gunneridae</taxon>
        <taxon>Pentapetalae</taxon>
        <taxon>Saxifragales</taxon>
        <taxon>Crassulaceae</taxon>
        <taxon>Kalanchoe</taxon>
    </lineage>
</organism>
<accession>A0A7N0T8Y1</accession>
<evidence type="ECO:0000313" key="1">
    <source>
        <dbReference type="EnsemblPlants" id="Kaladp0024s0894.1.v1.1.CDS.1"/>
    </source>
</evidence>
<reference evidence="1" key="1">
    <citation type="submission" date="2021-01" db="UniProtKB">
        <authorList>
            <consortium name="EnsemblPlants"/>
        </authorList>
    </citation>
    <scope>IDENTIFICATION</scope>
</reference>
<name>A0A7N0T8Y1_KALFE</name>
<sequence length="120" mass="13138">MTSSPPFLNTPPQFFQNLIIFILSPPSNSSSTVTLISPLKDQSLLAGTVTAPSEDQTVTSMPLPPPSLPPSLETVLHRCPVHHPQSRDTVCPHLALLRLRHPRHHPPHPCLPLWPPAPLP</sequence>
<proteinExistence type="predicted"/>
<keyword evidence="2" id="KW-1185">Reference proteome</keyword>
<dbReference type="EnsemblPlants" id="Kaladp0024s0894.1.v1.1">
    <property type="protein sequence ID" value="Kaladp0024s0894.1.v1.1.CDS.1"/>
    <property type="gene ID" value="Kaladp0024s0894.v1.1"/>
</dbReference>
<dbReference type="Gramene" id="Kaladp0024s0894.1.v1.1">
    <property type="protein sequence ID" value="Kaladp0024s0894.1.v1.1.CDS.1"/>
    <property type="gene ID" value="Kaladp0024s0894.v1.1"/>
</dbReference>
<protein>
    <submittedName>
        <fullName evidence="1">Uncharacterized protein</fullName>
    </submittedName>
</protein>
<dbReference type="Proteomes" id="UP000594263">
    <property type="component" value="Unplaced"/>
</dbReference>
<evidence type="ECO:0000313" key="2">
    <source>
        <dbReference type="Proteomes" id="UP000594263"/>
    </source>
</evidence>
<dbReference type="AlphaFoldDB" id="A0A7N0T8Y1"/>